<dbReference type="Proteomes" id="UP000646877">
    <property type="component" value="Unassembled WGS sequence"/>
</dbReference>
<reference evidence="2" key="1">
    <citation type="submission" date="2019-10" db="EMBL/GenBank/DDBJ databases">
        <authorList>
            <person name="Paulsen S."/>
        </authorList>
    </citation>
    <scope>NUCLEOTIDE SEQUENCE</scope>
    <source>
        <strain evidence="2">LMG 19692</strain>
    </source>
</reference>
<evidence type="ECO:0000313" key="2">
    <source>
        <dbReference type="EMBL" id="NLR22760.1"/>
    </source>
</evidence>
<feature type="domain" description="DUF1570" evidence="1">
    <location>
        <begin position="231"/>
        <end position="328"/>
    </location>
</feature>
<reference evidence="3 5" key="2">
    <citation type="submission" date="2023-10" db="EMBL/GenBank/DDBJ databases">
        <title>To unveil natural product biosynthetic capacity in Pseudoalteromonas.</title>
        <authorList>
            <person name="Wang J."/>
        </authorList>
    </citation>
    <scope>NUCLEOTIDE SEQUENCE [LARGE SCALE GENOMIC DNA]</scope>
    <source>
        <strain evidence="3 5">DSM 15914</strain>
    </source>
</reference>
<evidence type="ECO:0000313" key="4">
    <source>
        <dbReference type="Proteomes" id="UP000646877"/>
    </source>
</evidence>
<dbReference type="EMBL" id="CP137579">
    <property type="protein sequence ID" value="WOX31059.1"/>
    <property type="molecule type" value="Genomic_DNA"/>
</dbReference>
<dbReference type="EMBL" id="WEIA01000010">
    <property type="protein sequence ID" value="NLR22760.1"/>
    <property type="molecule type" value="Genomic_DNA"/>
</dbReference>
<dbReference type="InterPro" id="IPR011464">
    <property type="entry name" value="DUF1570"/>
</dbReference>
<gene>
    <name evidence="2" type="ORF">F9Y85_15905</name>
    <name evidence="3" type="ORF">R5H13_24640</name>
</gene>
<dbReference type="Pfam" id="PF07607">
    <property type="entry name" value="DUF1570"/>
    <property type="match status" value="1"/>
</dbReference>
<organism evidence="2 4">
    <name type="scientific">Pseudoalteromonas maricaloris</name>
    <dbReference type="NCBI Taxonomy" id="184924"/>
    <lineage>
        <taxon>Bacteria</taxon>
        <taxon>Pseudomonadati</taxon>
        <taxon>Pseudomonadota</taxon>
        <taxon>Gammaproteobacteria</taxon>
        <taxon>Alteromonadales</taxon>
        <taxon>Pseudoalteromonadaceae</taxon>
        <taxon>Pseudoalteromonas</taxon>
    </lineage>
</organism>
<proteinExistence type="predicted"/>
<evidence type="ECO:0000313" key="3">
    <source>
        <dbReference type="EMBL" id="WOX31059.1"/>
    </source>
</evidence>
<accession>A0A8I2KM07</accession>
<dbReference type="AlphaFoldDB" id="A0A8I2KM07"/>
<sequence length="379" mass="43420">MKGAWSEWKEAIFKACLVVFSVLLFLFFDGREFWFTQIQPQLTNMLSNQKTELNNAPVVSDKTFEKPSSVQLLNGDIFDHQTSLRQFGRCASQQAEGIKYRVENGIYTWVDERGITNYSDKKPSFAAKHYQPERNRALDFFDLNISGPNITDQFKNTLSAKLNAVFRGYTSIVGLDAMQKVTLRIKVLPNRREYERVVKSYGGNPKGNVGLYLGRYNLALVEQRNHHATMQTAVHEAVHAINQAVIGYTPRWLNEGLAGYFQTVKVTMQVGTVAPNQARLHRGYITGRVLSPYELINAESKWKSYNSELMYKSSWATIHFLMSTTTGRLSLKKLMLQEQTERCRALSNRESQALLRAHYPNIVDRFAVFIQSPVEPQRL</sequence>
<name>A0A8I2KM07_9GAMM</name>
<dbReference type="RefSeq" id="WP_052258178.1">
    <property type="nucleotide sequence ID" value="NZ_CBCSDF010000009.1"/>
</dbReference>
<keyword evidence="5" id="KW-1185">Reference proteome</keyword>
<protein>
    <submittedName>
        <fullName evidence="2">DUF1570 domain-containing protein</fullName>
    </submittedName>
</protein>
<evidence type="ECO:0000259" key="1">
    <source>
        <dbReference type="Pfam" id="PF07607"/>
    </source>
</evidence>
<dbReference type="Proteomes" id="UP001304419">
    <property type="component" value="Chromosome 2"/>
</dbReference>
<evidence type="ECO:0000313" key="5">
    <source>
        <dbReference type="Proteomes" id="UP001304419"/>
    </source>
</evidence>